<name>A0A251JFS3_MANES</name>
<dbReference type="AlphaFoldDB" id="A0A251JFS3"/>
<proteinExistence type="predicted"/>
<accession>A0A251JFS3</accession>
<dbReference type="EMBL" id="CM004399">
    <property type="protein sequence ID" value="OAY32692.1"/>
    <property type="molecule type" value="Genomic_DNA"/>
</dbReference>
<evidence type="ECO:0000313" key="1">
    <source>
        <dbReference type="EMBL" id="OAY32691.1"/>
    </source>
</evidence>
<dbReference type="EMBL" id="CM004399">
    <property type="protein sequence ID" value="OAY32691.1"/>
    <property type="molecule type" value="Genomic_DNA"/>
</dbReference>
<organism evidence="1">
    <name type="scientific">Manihot esculenta</name>
    <name type="common">Cassava</name>
    <name type="synonym">Jatropha manihot</name>
    <dbReference type="NCBI Taxonomy" id="3983"/>
    <lineage>
        <taxon>Eukaryota</taxon>
        <taxon>Viridiplantae</taxon>
        <taxon>Streptophyta</taxon>
        <taxon>Embryophyta</taxon>
        <taxon>Tracheophyta</taxon>
        <taxon>Spermatophyta</taxon>
        <taxon>Magnoliopsida</taxon>
        <taxon>eudicotyledons</taxon>
        <taxon>Gunneridae</taxon>
        <taxon>Pentapetalae</taxon>
        <taxon>rosids</taxon>
        <taxon>fabids</taxon>
        <taxon>Malpighiales</taxon>
        <taxon>Euphorbiaceae</taxon>
        <taxon>Crotonoideae</taxon>
        <taxon>Manihoteae</taxon>
        <taxon>Manihot</taxon>
    </lineage>
</organism>
<sequence length="58" mass="6841">MQWRVRNLLLRFAWVNCENQPRCSTHASCDGRRDLVMDDANRNTWVSLNTLNNQSLGY</sequence>
<protein>
    <submittedName>
        <fullName evidence="1">Uncharacterized protein</fullName>
    </submittedName>
</protein>
<reference evidence="1" key="1">
    <citation type="submission" date="2016-02" db="EMBL/GenBank/DDBJ databases">
        <title>WGS assembly of Manihot esculenta.</title>
        <authorList>
            <person name="Bredeson J.V."/>
            <person name="Prochnik S.E."/>
            <person name="Lyons J.B."/>
            <person name="Schmutz J."/>
            <person name="Grimwood J."/>
            <person name="Vrebalov J."/>
            <person name="Bart R.S."/>
            <person name="Amuge T."/>
            <person name="Ferguson M.E."/>
            <person name="Green R."/>
            <person name="Putnam N."/>
            <person name="Stites J."/>
            <person name="Rounsley S."/>
            <person name="Rokhsar D.S."/>
        </authorList>
    </citation>
    <scope>NUCLEOTIDE SEQUENCE [LARGE SCALE GENOMIC DNA]</scope>
    <source>
        <tissue evidence="1">Leaf</tissue>
    </source>
</reference>
<gene>
    <name evidence="1" type="ORF">MANES_13G038300</name>
</gene>